<protein>
    <submittedName>
        <fullName evidence="1">Uncharacterized protein</fullName>
    </submittedName>
</protein>
<comment type="caution">
    <text evidence="1">The sequence shown here is derived from an EMBL/GenBank/DDBJ whole genome shotgun (WGS) entry which is preliminary data.</text>
</comment>
<organism evidence="1 2">
    <name type="scientific">Parelaphostrongylus tenuis</name>
    <name type="common">Meningeal worm</name>
    <dbReference type="NCBI Taxonomy" id="148309"/>
    <lineage>
        <taxon>Eukaryota</taxon>
        <taxon>Metazoa</taxon>
        <taxon>Ecdysozoa</taxon>
        <taxon>Nematoda</taxon>
        <taxon>Chromadorea</taxon>
        <taxon>Rhabditida</taxon>
        <taxon>Rhabditina</taxon>
        <taxon>Rhabditomorpha</taxon>
        <taxon>Strongyloidea</taxon>
        <taxon>Metastrongylidae</taxon>
        <taxon>Parelaphostrongylus</taxon>
    </lineage>
</organism>
<sequence>MVALKGWGRTIPSLSRQFLDEEDRNPEQILSLDAVKIDQILHCAYQFVIKNVLSAIMVAVRNVKNSETSA</sequence>
<dbReference type="AlphaFoldDB" id="A0AAD5MWJ0"/>
<keyword evidence="2" id="KW-1185">Reference proteome</keyword>
<proteinExistence type="predicted"/>
<accession>A0AAD5MWJ0</accession>
<evidence type="ECO:0000313" key="1">
    <source>
        <dbReference type="EMBL" id="KAJ1356092.1"/>
    </source>
</evidence>
<dbReference type="EMBL" id="JAHQIW010002694">
    <property type="protein sequence ID" value="KAJ1356092.1"/>
    <property type="molecule type" value="Genomic_DNA"/>
</dbReference>
<evidence type="ECO:0000313" key="2">
    <source>
        <dbReference type="Proteomes" id="UP001196413"/>
    </source>
</evidence>
<gene>
    <name evidence="1" type="ORF">KIN20_013728</name>
</gene>
<reference evidence="1" key="1">
    <citation type="submission" date="2021-06" db="EMBL/GenBank/DDBJ databases">
        <title>Parelaphostrongylus tenuis whole genome reference sequence.</title>
        <authorList>
            <person name="Garwood T.J."/>
            <person name="Larsen P.A."/>
            <person name="Fountain-Jones N.M."/>
            <person name="Garbe J.R."/>
            <person name="Macchietto M.G."/>
            <person name="Kania S.A."/>
            <person name="Gerhold R.W."/>
            <person name="Richards J.E."/>
            <person name="Wolf T.M."/>
        </authorList>
    </citation>
    <scope>NUCLEOTIDE SEQUENCE</scope>
    <source>
        <strain evidence="1">MNPRO001-30</strain>
        <tissue evidence="1">Meninges</tissue>
    </source>
</reference>
<dbReference type="Proteomes" id="UP001196413">
    <property type="component" value="Unassembled WGS sequence"/>
</dbReference>
<name>A0AAD5MWJ0_PARTN</name>